<dbReference type="Pfam" id="PF00590">
    <property type="entry name" value="TP_methylase"/>
    <property type="match status" value="1"/>
</dbReference>
<gene>
    <name evidence="6 9" type="primary">rsmI</name>
    <name evidence="9" type="ORF">GJ688_05495</name>
</gene>
<feature type="domain" description="Tetrapyrrole methylase" evidence="8">
    <location>
        <begin position="13"/>
        <end position="214"/>
    </location>
</feature>
<dbReference type="InterPro" id="IPR035996">
    <property type="entry name" value="4pyrrol_Methylase_sf"/>
</dbReference>
<name>A0A6I3SIE6_HELMO</name>
<evidence type="ECO:0000313" key="9">
    <source>
        <dbReference type="EMBL" id="MTV48437.1"/>
    </source>
</evidence>
<comment type="similarity">
    <text evidence="6">Belongs to the methyltransferase superfamily. RsmI family.</text>
</comment>
<dbReference type="CDD" id="cd11648">
    <property type="entry name" value="RsmI"/>
    <property type="match status" value="1"/>
</dbReference>
<dbReference type="HAMAP" id="MF_01877">
    <property type="entry name" value="16SrRNA_methyltr_I"/>
    <property type="match status" value="1"/>
</dbReference>
<dbReference type="EMBL" id="WNKU01000004">
    <property type="protein sequence ID" value="MTV48437.1"/>
    <property type="molecule type" value="Genomic_DNA"/>
</dbReference>
<dbReference type="Proteomes" id="UP000430670">
    <property type="component" value="Unassembled WGS sequence"/>
</dbReference>
<comment type="subcellular location">
    <subcellularLocation>
        <location evidence="6">Cytoplasm</location>
    </subcellularLocation>
</comment>
<dbReference type="NCBIfam" id="TIGR00096">
    <property type="entry name" value="16S rRNA (cytidine(1402)-2'-O)-methyltransferase"/>
    <property type="match status" value="1"/>
</dbReference>
<accession>A0A6I3SIE6</accession>
<organism evidence="9 10">
    <name type="scientific">Heliobacterium mobile</name>
    <name type="common">Heliobacillus mobilis</name>
    <dbReference type="NCBI Taxonomy" id="28064"/>
    <lineage>
        <taxon>Bacteria</taxon>
        <taxon>Bacillati</taxon>
        <taxon>Bacillota</taxon>
        <taxon>Clostridia</taxon>
        <taxon>Eubacteriales</taxon>
        <taxon>Heliobacteriaceae</taxon>
        <taxon>Heliobacterium</taxon>
    </lineage>
</organism>
<keyword evidence="2 6" id="KW-0698">rRNA processing</keyword>
<dbReference type="FunFam" id="3.30.950.10:FF:000002">
    <property type="entry name" value="Ribosomal RNA small subunit methyltransferase I"/>
    <property type="match status" value="1"/>
</dbReference>
<keyword evidence="4 6" id="KW-0808">Transferase</keyword>
<reference evidence="9 10" key="1">
    <citation type="submission" date="2019-11" db="EMBL/GenBank/DDBJ databases">
        <title>Whole-genome sequence of a the green, strictly anaerobic photosynthetic bacterium Heliobacillus mobilis DSM 6151.</title>
        <authorList>
            <person name="Kyndt J.A."/>
            <person name="Meyer T.E."/>
        </authorList>
    </citation>
    <scope>NUCLEOTIDE SEQUENCE [LARGE SCALE GENOMIC DNA]</scope>
    <source>
        <strain evidence="9 10">DSM 6151</strain>
    </source>
</reference>
<dbReference type="Gene3D" id="3.40.1010.10">
    <property type="entry name" value="Cobalt-precorrin-4 Transmethylase, Domain 1"/>
    <property type="match status" value="1"/>
</dbReference>
<comment type="catalytic activity">
    <reaction evidence="6">
        <text>cytidine(1402) in 16S rRNA + S-adenosyl-L-methionine = 2'-O-methylcytidine(1402) in 16S rRNA + S-adenosyl-L-homocysteine + H(+)</text>
        <dbReference type="Rhea" id="RHEA:42924"/>
        <dbReference type="Rhea" id="RHEA-COMP:10285"/>
        <dbReference type="Rhea" id="RHEA-COMP:10286"/>
        <dbReference type="ChEBI" id="CHEBI:15378"/>
        <dbReference type="ChEBI" id="CHEBI:57856"/>
        <dbReference type="ChEBI" id="CHEBI:59789"/>
        <dbReference type="ChEBI" id="CHEBI:74495"/>
        <dbReference type="ChEBI" id="CHEBI:82748"/>
        <dbReference type="EC" id="2.1.1.198"/>
    </reaction>
</comment>
<sequence>MNQAEESPSGTGKLIVCATPIGNLEDITLRVLQALKTADLIAAEDTRHTRKLLSAYDIHVPLTSYHEHNRFGKGPEILDKVAAGAAVALVSDAGLPGISDPGEDLVRQCVERGLPVEVLPGPTASLTALVLSGLPTGRFVFEGFLPRQKKEYRERIAALAREERTLIIYESPYRVRDTVKDFRDAFGGERKAALIRELTKKYEEVRRGTLDELALSLQAGVRGECTLVVAGYDEQGQMKGIGETEPSEGDEESETEKARRLTERIRILETEGDDHKSALKKAAQELGLPRREAYRLKLLHEGKSDSDEIEK</sequence>
<dbReference type="SUPFAM" id="SSF53790">
    <property type="entry name" value="Tetrapyrrole methylase"/>
    <property type="match status" value="1"/>
</dbReference>
<evidence type="ECO:0000256" key="6">
    <source>
        <dbReference type="HAMAP-Rule" id="MF_01877"/>
    </source>
</evidence>
<comment type="function">
    <text evidence="6">Catalyzes the 2'-O-methylation of the ribose of cytidine 1402 (C1402) in 16S rRNA.</text>
</comment>
<keyword evidence="3 6" id="KW-0489">Methyltransferase</keyword>
<comment type="caution">
    <text evidence="9">The sequence shown here is derived from an EMBL/GenBank/DDBJ whole genome shotgun (WGS) entry which is preliminary data.</text>
</comment>
<protein>
    <recommendedName>
        <fullName evidence="6">Ribosomal RNA small subunit methyltransferase I</fullName>
        <ecNumber evidence="6">2.1.1.198</ecNumber>
    </recommendedName>
    <alternativeName>
        <fullName evidence="6">16S rRNA 2'-O-ribose C1402 methyltransferase</fullName>
    </alternativeName>
    <alternativeName>
        <fullName evidence="6">rRNA (cytidine-2'-O-)-methyltransferase RsmI</fullName>
    </alternativeName>
</protein>
<keyword evidence="5 6" id="KW-0949">S-adenosyl-L-methionine</keyword>
<dbReference type="EC" id="2.1.1.198" evidence="6"/>
<dbReference type="AlphaFoldDB" id="A0A6I3SIE6"/>
<dbReference type="GO" id="GO:0070677">
    <property type="term" value="F:rRNA (cytosine-2'-O-)-methyltransferase activity"/>
    <property type="evidence" value="ECO:0007669"/>
    <property type="project" value="UniProtKB-UniRule"/>
</dbReference>
<keyword evidence="1 6" id="KW-0963">Cytoplasm</keyword>
<dbReference type="PANTHER" id="PTHR46111:SF1">
    <property type="entry name" value="RIBOSOMAL RNA SMALL SUBUNIT METHYLTRANSFERASE I"/>
    <property type="match status" value="1"/>
</dbReference>
<dbReference type="PROSITE" id="PS01296">
    <property type="entry name" value="RSMI"/>
    <property type="match status" value="1"/>
</dbReference>
<dbReference type="FunFam" id="3.40.1010.10:FF:000007">
    <property type="entry name" value="Ribosomal RNA small subunit methyltransferase I"/>
    <property type="match status" value="1"/>
</dbReference>
<dbReference type="PANTHER" id="PTHR46111">
    <property type="entry name" value="RIBOSOMAL RNA SMALL SUBUNIT METHYLTRANSFERASE I"/>
    <property type="match status" value="1"/>
</dbReference>
<dbReference type="PIRSF" id="PIRSF005917">
    <property type="entry name" value="MTase_YraL"/>
    <property type="match status" value="1"/>
</dbReference>
<evidence type="ECO:0000256" key="2">
    <source>
        <dbReference type="ARBA" id="ARBA00022552"/>
    </source>
</evidence>
<dbReference type="InterPro" id="IPR008189">
    <property type="entry name" value="rRNA_ssu_MeTfrase_I"/>
</dbReference>
<dbReference type="RefSeq" id="WP_155475540.1">
    <property type="nucleotide sequence ID" value="NZ_WNKU01000004.1"/>
</dbReference>
<dbReference type="InterPro" id="IPR014777">
    <property type="entry name" value="4pyrrole_Mease_sub1"/>
</dbReference>
<dbReference type="GO" id="GO:0005737">
    <property type="term" value="C:cytoplasm"/>
    <property type="evidence" value="ECO:0007669"/>
    <property type="project" value="UniProtKB-SubCell"/>
</dbReference>
<evidence type="ECO:0000256" key="1">
    <source>
        <dbReference type="ARBA" id="ARBA00022490"/>
    </source>
</evidence>
<evidence type="ECO:0000256" key="4">
    <source>
        <dbReference type="ARBA" id="ARBA00022679"/>
    </source>
</evidence>
<dbReference type="InterPro" id="IPR018063">
    <property type="entry name" value="SAM_MeTrfase_RsmI_CS"/>
</dbReference>
<evidence type="ECO:0000256" key="5">
    <source>
        <dbReference type="ARBA" id="ARBA00022691"/>
    </source>
</evidence>
<evidence type="ECO:0000256" key="7">
    <source>
        <dbReference type="SAM" id="MobiDB-lite"/>
    </source>
</evidence>
<keyword evidence="10" id="KW-1185">Reference proteome</keyword>
<dbReference type="Gene3D" id="3.30.950.10">
    <property type="entry name" value="Methyltransferase, Cobalt-precorrin-4 Transmethylase, Domain 2"/>
    <property type="match status" value="1"/>
</dbReference>
<evidence type="ECO:0000313" key="10">
    <source>
        <dbReference type="Proteomes" id="UP000430670"/>
    </source>
</evidence>
<dbReference type="OrthoDB" id="9809084at2"/>
<feature type="region of interest" description="Disordered" evidence="7">
    <location>
        <begin position="238"/>
        <end position="258"/>
    </location>
</feature>
<feature type="compositionally biased region" description="Acidic residues" evidence="7">
    <location>
        <begin position="245"/>
        <end position="254"/>
    </location>
</feature>
<dbReference type="InterPro" id="IPR000878">
    <property type="entry name" value="4pyrrol_Mease"/>
</dbReference>
<evidence type="ECO:0000259" key="8">
    <source>
        <dbReference type="Pfam" id="PF00590"/>
    </source>
</evidence>
<proteinExistence type="inferred from homology"/>
<dbReference type="InterPro" id="IPR014776">
    <property type="entry name" value="4pyrrole_Mease_sub2"/>
</dbReference>
<evidence type="ECO:0000256" key="3">
    <source>
        <dbReference type="ARBA" id="ARBA00022603"/>
    </source>
</evidence>